<gene>
    <name evidence="7" type="ORF">SAMN05444365_10193</name>
</gene>
<keyword evidence="2" id="KW-0326">Glycosidase</keyword>
<feature type="region of interest" description="Disordered" evidence="4">
    <location>
        <begin position="226"/>
        <end position="248"/>
    </location>
</feature>
<keyword evidence="5" id="KW-1133">Transmembrane helix</keyword>
<keyword evidence="1" id="KW-0677">Repeat</keyword>
<evidence type="ECO:0000256" key="4">
    <source>
        <dbReference type="SAM" id="MobiDB-lite"/>
    </source>
</evidence>
<evidence type="ECO:0000256" key="2">
    <source>
        <dbReference type="ARBA" id="ARBA00023295"/>
    </source>
</evidence>
<feature type="transmembrane region" description="Helical" evidence="5">
    <location>
        <begin position="559"/>
        <end position="581"/>
    </location>
</feature>
<keyword evidence="8" id="KW-1185">Reference proteome</keyword>
<dbReference type="InterPro" id="IPR013783">
    <property type="entry name" value="Ig-like_fold"/>
</dbReference>
<keyword evidence="3" id="KW-0119">Carbohydrate metabolism</keyword>
<dbReference type="EMBL" id="FNPH01000001">
    <property type="protein sequence ID" value="SDX92479.1"/>
    <property type="molecule type" value="Genomic_DNA"/>
</dbReference>
<dbReference type="InterPro" id="IPR036116">
    <property type="entry name" value="FN3_sf"/>
</dbReference>
<proteinExistence type="predicted"/>
<dbReference type="InterPro" id="IPR003961">
    <property type="entry name" value="FN3_dom"/>
</dbReference>
<protein>
    <submittedName>
        <fullName evidence="7">Titin</fullName>
    </submittedName>
</protein>
<feature type="domain" description="Fibronectin type-III" evidence="6">
    <location>
        <begin position="237"/>
        <end position="332"/>
    </location>
</feature>
<reference evidence="8" key="1">
    <citation type="submission" date="2016-10" db="EMBL/GenBank/DDBJ databases">
        <authorList>
            <person name="Varghese N."/>
            <person name="Submissions S."/>
        </authorList>
    </citation>
    <scope>NUCLEOTIDE SEQUENCE [LARGE SCALE GENOMIC DNA]</scope>
    <source>
        <strain evidence="8">DSM 45245</strain>
    </source>
</reference>
<evidence type="ECO:0000256" key="3">
    <source>
        <dbReference type="ARBA" id="ARBA00023326"/>
    </source>
</evidence>
<evidence type="ECO:0000256" key="1">
    <source>
        <dbReference type="ARBA" id="ARBA00022737"/>
    </source>
</evidence>
<organism evidence="7 8">
    <name type="scientific">Micromonospora pattaloongensis</name>
    <dbReference type="NCBI Taxonomy" id="405436"/>
    <lineage>
        <taxon>Bacteria</taxon>
        <taxon>Bacillati</taxon>
        <taxon>Actinomycetota</taxon>
        <taxon>Actinomycetes</taxon>
        <taxon>Micromonosporales</taxon>
        <taxon>Micromonosporaceae</taxon>
        <taxon>Micromonospora</taxon>
    </lineage>
</organism>
<evidence type="ECO:0000313" key="8">
    <source>
        <dbReference type="Proteomes" id="UP000242415"/>
    </source>
</evidence>
<keyword evidence="5" id="KW-0472">Membrane</keyword>
<dbReference type="GO" id="GO:0016798">
    <property type="term" value="F:hydrolase activity, acting on glycosyl bonds"/>
    <property type="evidence" value="ECO:0007669"/>
    <property type="project" value="UniProtKB-KW"/>
</dbReference>
<evidence type="ECO:0000259" key="6">
    <source>
        <dbReference type="PROSITE" id="PS50853"/>
    </source>
</evidence>
<dbReference type="GO" id="GO:0000272">
    <property type="term" value="P:polysaccharide catabolic process"/>
    <property type="evidence" value="ECO:0007669"/>
    <property type="project" value="UniProtKB-KW"/>
</dbReference>
<dbReference type="PROSITE" id="PS51318">
    <property type="entry name" value="TAT"/>
    <property type="match status" value="1"/>
</dbReference>
<keyword evidence="3" id="KW-0624">Polysaccharide degradation</keyword>
<name>A0A1H3FQS0_9ACTN</name>
<dbReference type="STRING" id="405436.SAMN05444365_10193"/>
<accession>A0A1H3FQS0</accession>
<feature type="domain" description="Fibronectin type-III" evidence="6">
    <location>
        <begin position="51"/>
        <end position="141"/>
    </location>
</feature>
<dbReference type="CDD" id="cd00063">
    <property type="entry name" value="FN3"/>
    <property type="match status" value="3"/>
</dbReference>
<keyword evidence="5" id="KW-0812">Transmembrane</keyword>
<sequence>MTDVSSAPERVRRRGWRAIGAAVLLAAVLPIAASPQAALAEPGPVRVQVNAPAVITSVTPASGYVTVAWDPSPSEGVTQYEVGIADASGMDTLGLEYVGPEVRSHNVPVTLDAGNYNAWVCVTSSEGGYCTEFYPFTVAAAPVSAPGQPTNLQLQRQPRSLAVSWAAPATGGAVDAYEVFATNDQTDAKIECGPISDLSCVLDALNYANTYTVTVTAMNDSGGATVASASTRPGPLAPSKPGTPTVTAGDRSLHVAWTEPVSRGDGIGGYLVTAAPGESECVISDPDVGSCDLANLTNGQEYTVRVYAYDKEDVTRVGSDAVTGTPLAAAPPVPPVIPVPPVFPVPPLPAPGAPGAPTGVTAAAGVSSIEASWTPPSNVGAGITRYTVTANPGPATCTTTGTSCVLGAVAGTPYTVTVVAHAADGKVSPASAASLPVIPSAPVAPAAPPATDLTLTTDRGVIDRVPPGDTITVIGTGFAPHSTVTVTIYSTPTHLGTATADANGDFELTVTVPSDLPAGAHTLVAQGVDSSGAPHAMKLAVTVPAADGDSDLPKTGAGIMTMLLSGAVLVVAGVAMVAIGYRPRRLAA</sequence>
<dbReference type="PROSITE" id="PS50853">
    <property type="entry name" value="FN3"/>
    <property type="match status" value="4"/>
</dbReference>
<dbReference type="SUPFAM" id="SSF49265">
    <property type="entry name" value="Fibronectin type III"/>
    <property type="match status" value="2"/>
</dbReference>
<dbReference type="Proteomes" id="UP000242415">
    <property type="component" value="Unassembled WGS sequence"/>
</dbReference>
<keyword evidence="2" id="KW-0378">Hydrolase</keyword>
<feature type="domain" description="Fibronectin type-III" evidence="6">
    <location>
        <begin position="145"/>
        <end position="234"/>
    </location>
</feature>
<evidence type="ECO:0000256" key="5">
    <source>
        <dbReference type="SAM" id="Phobius"/>
    </source>
</evidence>
<dbReference type="InterPro" id="IPR050991">
    <property type="entry name" value="ECM_Regulatory_Proteins"/>
</dbReference>
<dbReference type="OrthoDB" id="5186542at2"/>
<dbReference type="PANTHER" id="PTHR46708">
    <property type="entry name" value="TENASCIN"/>
    <property type="match status" value="1"/>
</dbReference>
<feature type="domain" description="Fibronectin type-III" evidence="6">
    <location>
        <begin position="353"/>
        <end position="443"/>
    </location>
</feature>
<dbReference type="SMART" id="SM00060">
    <property type="entry name" value="FN3"/>
    <property type="match status" value="4"/>
</dbReference>
<dbReference type="RefSeq" id="WP_091549991.1">
    <property type="nucleotide sequence ID" value="NZ_FNPH01000001.1"/>
</dbReference>
<dbReference type="Gene3D" id="2.60.40.10">
    <property type="entry name" value="Immunoglobulins"/>
    <property type="match status" value="4"/>
</dbReference>
<dbReference type="Pfam" id="PF00041">
    <property type="entry name" value="fn3"/>
    <property type="match status" value="3"/>
</dbReference>
<dbReference type="InterPro" id="IPR006311">
    <property type="entry name" value="TAT_signal"/>
</dbReference>
<dbReference type="AlphaFoldDB" id="A0A1H3FQS0"/>
<dbReference type="PANTHER" id="PTHR46708:SF2">
    <property type="entry name" value="FIBRONECTIN TYPE-III DOMAIN-CONTAINING PROTEIN"/>
    <property type="match status" value="1"/>
</dbReference>
<evidence type="ECO:0000313" key="7">
    <source>
        <dbReference type="EMBL" id="SDX92479.1"/>
    </source>
</evidence>